<name>A0ABV0RF74_9TELE</name>
<evidence type="ECO:0000313" key="3">
    <source>
        <dbReference type="Proteomes" id="UP001434883"/>
    </source>
</evidence>
<feature type="region of interest" description="Disordered" evidence="1">
    <location>
        <begin position="48"/>
        <end position="73"/>
    </location>
</feature>
<comment type="caution">
    <text evidence="2">The sequence shown here is derived from an EMBL/GenBank/DDBJ whole genome shotgun (WGS) entry which is preliminary data.</text>
</comment>
<gene>
    <name evidence="2" type="ORF">XENOCAPTIV_003126</name>
</gene>
<proteinExistence type="predicted"/>
<sequence length="103" mass="12097">MALKKYSTTSSECLHLPETKFLSKLRNIFQQHLTFYDFVAVETFTDRKQTGNRQRQKEEDMQQRSQEIDPQTPAAWAPALPLHRIHVLTFKYLPAISTNCTHF</sequence>
<dbReference type="EMBL" id="JAHRIN010043332">
    <property type="protein sequence ID" value="MEQ2206807.1"/>
    <property type="molecule type" value="Genomic_DNA"/>
</dbReference>
<organism evidence="2 3">
    <name type="scientific">Xenoophorus captivus</name>
    <dbReference type="NCBI Taxonomy" id="1517983"/>
    <lineage>
        <taxon>Eukaryota</taxon>
        <taxon>Metazoa</taxon>
        <taxon>Chordata</taxon>
        <taxon>Craniata</taxon>
        <taxon>Vertebrata</taxon>
        <taxon>Euteleostomi</taxon>
        <taxon>Actinopterygii</taxon>
        <taxon>Neopterygii</taxon>
        <taxon>Teleostei</taxon>
        <taxon>Neoteleostei</taxon>
        <taxon>Acanthomorphata</taxon>
        <taxon>Ovalentaria</taxon>
        <taxon>Atherinomorphae</taxon>
        <taxon>Cyprinodontiformes</taxon>
        <taxon>Goodeidae</taxon>
        <taxon>Xenoophorus</taxon>
    </lineage>
</organism>
<feature type="non-terminal residue" evidence="2">
    <location>
        <position position="103"/>
    </location>
</feature>
<evidence type="ECO:0000313" key="2">
    <source>
        <dbReference type="EMBL" id="MEQ2206807.1"/>
    </source>
</evidence>
<accession>A0ABV0RF74</accession>
<keyword evidence="3" id="KW-1185">Reference proteome</keyword>
<dbReference type="Proteomes" id="UP001434883">
    <property type="component" value="Unassembled WGS sequence"/>
</dbReference>
<evidence type="ECO:0000256" key="1">
    <source>
        <dbReference type="SAM" id="MobiDB-lite"/>
    </source>
</evidence>
<feature type="compositionally biased region" description="Basic and acidic residues" evidence="1">
    <location>
        <begin position="48"/>
        <end position="62"/>
    </location>
</feature>
<protein>
    <submittedName>
        <fullName evidence="2">Uncharacterized protein</fullName>
    </submittedName>
</protein>
<reference evidence="2 3" key="1">
    <citation type="submission" date="2021-06" db="EMBL/GenBank/DDBJ databases">
        <authorList>
            <person name="Palmer J.M."/>
        </authorList>
    </citation>
    <scope>NUCLEOTIDE SEQUENCE [LARGE SCALE GENOMIC DNA]</scope>
    <source>
        <strain evidence="2 3">XC_2019</strain>
        <tissue evidence="2">Muscle</tissue>
    </source>
</reference>